<protein>
    <recommendedName>
        <fullName evidence="1">DUF218 domain-containing protein</fullName>
    </recommendedName>
</protein>
<dbReference type="Proteomes" id="UP000554286">
    <property type="component" value="Unassembled WGS sequence"/>
</dbReference>
<dbReference type="Gene3D" id="3.40.50.620">
    <property type="entry name" value="HUPs"/>
    <property type="match status" value="1"/>
</dbReference>
<accession>A0A7W6RC51</accession>
<dbReference type="InterPro" id="IPR014729">
    <property type="entry name" value="Rossmann-like_a/b/a_fold"/>
</dbReference>
<proteinExistence type="predicted"/>
<gene>
    <name evidence="2" type="ORF">GGD89_000874</name>
</gene>
<dbReference type="EMBL" id="JACIGK010000004">
    <property type="protein sequence ID" value="MBB4265259.1"/>
    <property type="molecule type" value="Genomic_DNA"/>
</dbReference>
<dbReference type="PANTHER" id="PTHR30336">
    <property type="entry name" value="INNER MEMBRANE PROTEIN, PROBABLE PERMEASE"/>
    <property type="match status" value="1"/>
</dbReference>
<reference evidence="2 3" key="1">
    <citation type="submission" date="2020-08" db="EMBL/GenBank/DDBJ databases">
        <title>Genome sequencing of Purple Non-Sulfur Bacteria from various extreme environments.</title>
        <authorList>
            <person name="Mayer M."/>
        </authorList>
    </citation>
    <scope>NUCLEOTIDE SEQUENCE [LARGE SCALE GENOMIC DNA]</scope>
    <source>
        <strain evidence="2 3">JA131</strain>
    </source>
</reference>
<evidence type="ECO:0000259" key="1">
    <source>
        <dbReference type="Pfam" id="PF02698"/>
    </source>
</evidence>
<dbReference type="PANTHER" id="PTHR30336:SF20">
    <property type="entry name" value="DUF218 DOMAIN-CONTAINING PROTEIN"/>
    <property type="match status" value="1"/>
</dbReference>
<dbReference type="Pfam" id="PF02698">
    <property type="entry name" value="DUF218"/>
    <property type="match status" value="1"/>
</dbReference>
<organism evidence="2 3">
    <name type="scientific">Roseospira visakhapatnamensis</name>
    <dbReference type="NCBI Taxonomy" id="390880"/>
    <lineage>
        <taxon>Bacteria</taxon>
        <taxon>Pseudomonadati</taxon>
        <taxon>Pseudomonadota</taxon>
        <taxon>Alphaproteobacteria</taxon>
        <taxon>Rhodospirillales</taxon>
        <taxon>Rhodospirillaceae</taxon>
        <taxon>Roseospira</taxon>
    </lineage>
</organism>
<dbReference type="GO" id="GO:0005886">
    <property type="term" value="C:plasma membrane"/>
    <property type="evidence" value="ECO:0007669"/>
    <property type="project" value="TreeGrafter"/>
</dbReference>
<evidence type="ECO:0000313" key="2">
    <source>
        <dbReference type="EMBL" id="MBB4265259.1"/>
    </source>
</evidence>
<dbReference type="InterPro" id="IPR003848">
    <property type="entry name" value="DUF218"/>
</dbReference>
<sequence length="181" mass="18735">MIVVLGAAVRPDGAASPALRRRVARAVAAARAWPDAPVVLSGGHGRRHPAGADSEARVMAALARAEGLAPDRLILEARSSDTLQNAGQSLAIAASAGAGRVLVVTDGPHLPRALLAFRAVADARGLSMRLEGAAAPGPDGRARRLAARLREAAARLVYRWRLARGSSSHFELKGLDTGHGM</sequence>
<comment type="caution">
    <text evidence="2">The sequence shown here is derived from an EMBL/GenBank/DDBJ whole genome shotgun (WGS) entry which is preliminary data.</text>
</comment>
<dbReference type="InterPro" id="IPR051599">
    <property type="entry name" value="Cell_Envelope_Assoc"/>
</dbReference>
<feature type="domain" description="DUF218" evidence="1">
    <location>
        <begin position="1"/>
        <end position="125"/>
    </location>
</feature>
<dbReference type="CDD" id="cd06259">
    <property type="entry name" value="YdcF-like"/>
    <property type="match status" value="1"/>
</dbReference>
<dbReference type="RefSeq" id="WP_184042874.1">
    <property type="nucleotide sequence ID" value="NZ_JACIGK010000004.1"/>
</dbReference>
<keyword evidence="3" id="KW-1185">Reference proteome</keyword>
<evidence type="ECO:0000313" key="3">
    <source>
        <dbReference type="Proteomes" id="UP000554286"/>
    </source>
</evidence>
<dbReference type="AlphaFoldDB" id="A0A7W6RC51"/>
<name>A0A7W6RC51_9PROT</name>